<dbReference type="CDD" id="cd18003">
    <property type="entry name" value="DEXQc_SRCAP"/>
    <property type="match status" value="1"/>
</dbReference>
<keyword evidence="4" id="KW-0547">Nucleotide-binding</keyword>
<dbReference type="SMART" id="SM00573">
    <property type="entry name" value="HSA"/>
    <property type="match status" value="1"/>
</dbReference>
<keyword evidence="9" id="KW-0805">Transcription regulation</keyword>
<dbReference type="PROSITE" id="PS51192">
    <property type="entry name" value="HELICASE_ATP_BIND_1"/>
    <property type="match status" value="1"/>
</dbReference>
<evidence type="ECO:0000256" key="5">
    <source>
        <dbReference type="ARBA" id="ARBA00022801"/>
    </source>
</evidence>
<dbReference type="SMART" id="SM00487">
    <property type="entry name" value="DEXDc"/>
    <property type="match status" value="1"/>
</dbReference>
<dbReference type="InterPro" id="IPR014001">
    <property type="entry name" value="Helicase_ATP-bd"/>
</dbReference>
<evidence type="ECO:0000256" key="4">
    <source>
        <dbReference type="ARBA" id="ARBA00022741"/>
    </source>
</evidence>
<feature type="region of interest" description="Disordered" evidence="13">
    <location>
        <begin position="903"/>
        <end position="923"/>
    </location>
</feature>
<dbReference type="PROSITE" id="PS51204">
    <property type="entry name" value="HSA"/>
    <property type="match status" value="1"/>
</dbReference>
<evidence type="ECO:0000256" key="9">
    <source>
        <dbReference type="ARBA" id="ARBA00023015"/>
    </source>
</evidence>
<evidence type="ECO:0000256" key="12">
    <source>
        <dbReference type="ARBA" id="ARBA00023242"/>
    </source>
</evidence>
<dbReference type="InterPro" id="IPR027417">
    <property type="entry name" value="P-loop_NTPase"/>
</dbReference>
<feature type="compositionally biased region" description="Basic and acidic residues" evidence="13">
    <location>
        <begin position="1"/>
        <end position="17"/>
    </location>
</feature>
<dbReference type="GO" id="GO:0004386">
    <property type="term" value="F:helicase activity"/>
    <property type="evidence" value="ECO:0007669"/>
    <property type="project" value="UniProtKB-KW"/>
</dbReference>
<evidence type="ECO:0000256" key="3">
    <source>
        <dbReference type="ARBA" id="ARBA00022553"/>
    </source>
</evidence>
<evidence type="ECO:0000256" key="2">
    <source>
        <dbReference type="ARBA" id="ARBA00009220"/>
    </source>
</evidence>
<feature type="compositionally biased region" description="Low complexity" evidence="13">
    <location>
        <begin position="698"/>
        <end position="720"/>
    </location>
</feature>
<feature type="compositionally biased region" description="Acidic residues" evidence="13">
    <location>
        <begin position="843"/>
        <end position="873"/>
    </location>
</feature>
<feature type="compositionally biased region" description="Pro residues" evidence="13">
    <location>
        <begin position="121"/>
        <end position="130"/>
    </location>
</feature>
<dbReference type="Pfam" id="PF00271">
    <property type="entry name" value="Helicase_C"/>
    <property type="match status" value="1"/>
</dbReference>
<dbReference type="SUPFAM" id="SSF52540">
    <property type="entry name" value="P-loop containing nucleoside triphosphate hydrolases"/>
    <property type="match status" value="2"/>
</dbReference>
<feature type="compositionally biased region" description="Polar residues" evidence="13">
    <location>
        <begin position="500"/>
        <end position="509"/>
    </location>
</feature>
<evidence type="ECO:0000256" key="6">
    <source>
        <dbReference type="ARBA" id="ARBA00022806"/>
    </source>
</evidence>
<dbReference type="InterPro" id="IPR038718">
    <property type="entry name" value="SNF2-like_sf"/>
</dbReference>
<feature type="compositionally biased region" description="Polar residues" evidence="13">
    <location>
        <begin position="469"/>
        <end position="490"/>
    </location>
</feature>
<dbReference type="InterPro" id="IPR049730">
    <property type="entry name" value="SNF2/RAD54-like_C"/>
</dbReference>
<feature type="region of interest" description="Disordered" evidence="13">
    <location>
        <begin position="936"/>
        <end position="956"/>
    </location>
</feature>
<organism evidence="17 18">
    <name type="scientific">Stylophora pistillata</name>
    <name type="common">Smooth cauliflower coral</name>
    <dbReference type="NCBI Taxonomy" id="50429"/>
    <lineage>
        <taxon>Eukaryota</taxon>
        <taxon>Metazoa</taxon>
        <taxon>Cnidaria</taxon>
        <taxon>Anthozoa</taxon>
        <taxon>Hexacorallia</taxon>
        <taxon>Scleractinia</taxon>
        <taxon>Astrocoeniina</taxon>
        <taxon>Pocilloporidae</taxon>
        <taxon>Stylophora</taxon>
    </lineage>
</organism>
<feature type="domain" description="HSA" evidence="16">
    <location>
        <begin position="569"/>
        <end position="641"/>
    </location>
</feature>
<comment type="subcellular location">
    <subcellularLocation>
        <location evidence="1">Nucleus</location>
    </subcellularLocation>
</comment>
<feature type="region of interest" description="Disordered" evidence="13">
    <location>
        <begin position="1414"/>
        <end position="1526"/>
    </location>
</feature>
<comment type="caution">
    <text evidence="17">The sequence shown here is derived from an EMBL/GenBank/DDBJ whole genome shotgun (WGS) entry which is preliminary data.</text>
</comment>
<dbReference type="PANTHER" id="PTHR45685">
    <property type="entry name" value="HELICASE SRCAP-RELATED"/>
    <property type="match status" value="1"/>
</dbReference>
<dbReference type="GO" id="GO:0010557">
    <property type="term" value="P:positive regulation of macromolecule biosynthetic process"/>
    <property type="evidence" value="ECO:0007669"/>
    <property type="project" value="UniProtKB-ARBA"/>
</dbReference>
<feature type="region of interest" description="Disordered" evidence="13">
    <location>
        <begin position="696"/>
        <end position="891"/>
    </location>
</feature>
<feature type="compositionally biased region" description="Low complexity" evidence="13">
    <location>
        <begin position="131"/>
        <end position="140"/>
    </location>
</feature>
<dbReference type="Gene3D" id="1.20.120.850">
    <property type="entry name" value="SWI2/SNF2 ATPases, N-terminal domain"/>
    <property type="match status" value="1"/>
</dbReference>
<dbReference type="OrthoDB" id="5979334at2759"/>
<evidence type="ECO:0000313" key="18">
    <source>
        <dbReference type="Proteomes" id="UP000225706"/>
    </source>
</evidence>
<protein>
    <submittedName>
        <fullName evidence="17">Helicase domino</fullName>
    </submittedName>
</protein>
<dbReference type="EMBL" id="LSMT01000062">
    <property type="protein sequence ID" value="PFX29681.1"/>
    <property type="molecule type" value="Genomic_DNA"/>
</dbReference>
<evidence type="ECO:0000256" key="13">
    <source>
        <dbReference type="SAM" id="MobiDB-lite"/>
    </source>
</evidence>
<feature type="compositionally biased region" description="Basic and acidic residues" evidence="13">
    <location>
        <begin position="747"/>
        <end position="771"/>
    </location>
</feature>
<dbReference type="Gene3D" id="3.40.50.300">
    <property type="entry name" value="P-loop containing nucleotide triphosphate hydrolases"/>
    <property type="match status" value="1"/>
</dbReference>
<feature type="compositionally biased region" description="Polar residues" evidence="13">
    <location>
        <begin position="229"/>
        <end position="260"/>
    </location>
</feature>
<reference evidence="18" key="1">
    <citation type="journal article" date="2017" name="bioRxiv">
        <title>Comparative analysis of the genomes of Stylophora pistillata and Acropora digitifera provides evidence for extensive differences between species of corals.</title>
        <authorList>
            <person name="Voolstra C.R."/>
            <person name="Li Y."/>
            <person name="Liew Y.J."/>
            <person name="Baumgarten S."/>
            <person name="Zoccola D."/>
            <person name="Flot J.-F."/>
            <person name="Tambutte S."/>
            <person name="Allemand D."/>
            <person name="Aranda M."/>
        </authorList>
    </citation>
    <scope>NUCLEOTIDE SEQUENCE [LARGE SCALE GENOMIC DNA]</scope>
</reference>
<feature type="region of interest" description="Disordered" evidence="13">
    <location>
        <begin position="219"/>
        <end position="260"/>
    </location>
</feature>
<dbReference type="GO" id="GO:0000812">
    <property type="term" value="C:Swr1 complex"/>
    <property type="evidence" value="ECO:0007669"/>
    <property type="project" value="TreeGrafter"/>
</dbReference>
<feature type="compositionally biased region" description="Basic residues" evidence="13">
    <location>
        <begin position="2092"/>
        <end position="2103"/>
    </location>
</feature>
<dbReference type="Gene3D" id="3.40.50.10810">
    <property type="entry name" value="Tandem AAA-ATPase domain"/>
    <property type="match status" value="1"/>
</dbReference>
<dbReference type="SMART" id="SM00490">
    <property type="entry name" value="HELICc"/>
    <property type="match status" value="1"/>
</dbReference>
<dbReference type="GO" id="GO:0003677">
    <property type="term" value="F:DNA binding"/>
    <property type="evidence" value="ECO:0007669"/>
    <property type="project" value="UniProtKB-KW"/>
</dbReference>
<feature type="region of interest" description="Disordered" evidence="13">
    <location>
        <begin position="434"/>
        <end position="518"/>
    </location>
</feature>
<dbReference type="FunFam" id="3.40.50.300:FF:000529">
    <property type="entry name" value="helicase SRCAP isoform X1"/>
    <property type="match status" value="1"/>
</dbReference>
<evidence type="ECO:0000256" key="7">
    <source>
        <dbReference type="ARBA" id="ARBA00022840"/>
    </source>
</evidence>
<evidence type="ECO:0000259" key="14">
    <source>
        <dbReference type="PROSITE" id="PS51192"/>
    </source>
</evidence>
<evidence type="ECO:0000313" key="17">
    <source>
        <dbReference type="EMBL" id="PFX29681.1"/>
    </source>
</evidence>
<dbReference type="InterPro" id="IPR000330">
    <property type="entry name" value="SNF2_N"/>
</dbReference>
<dbReference type="GO" id="GO:0006338">
    <property type="term" value="P:chromatin remodeling"/>
    <property type="evidence" value="ECO:0007669"/>
    <property type="project" value="UniProtKB-ARBA"/>
</dbReference>
<name>A0A2B4SIH2_STYPI</name>
<sequence length="2165" mass="242381">MMRRTSESSQYHDETPRRKARRTPSHDSERLHSNVTENVPTSPYSERSFHYMGPHGGGTAPSPTRSTQPVSPHRNYPHHFQRSFSQPVGSTGELSPRSPFPHSVVSPSHYQSSSPMYVSPAPSPSAPPSTPSCATPSSVTYTLSHGPGSVSPRGAALKTPDFYPGSADASQLSPADPNFPIPYSSEPKFPEFASPREQQFVYSGGGHSPGGTIHHLGYNTPRRTPPLQSPTAFPNQLSPSAATSRNQSIASPQGSMNPHNALNVSRSHGVLSRVGEKSTVPSGDFPEITNLRKFVVNYYNGELETLKANYREKLQELYFLQSGGHMMDFLQWKKRPDQQFLAFLNSHRLDDASATNPTPSTMTVSPSRLFMWPQQQSDSTNPGATNYSSLQRQVYEQAGLDPRKAVPGNFSGNPSFKSQLSVTEGIAPNVSPFTGNQSIARPTMGSSVPPFSRSLSLPNPPLEPHATPGHSSNHFGSESTNVAPTPNHTPGLNVPLAGVSNPTIPNGPTSFPHGAKSTLNTRSQSLTSVLEQHSFSSQEDIAVVAKKEAEVLKRVSELRKEGLWALSRLPKVQEMTRCKAHWDYLLEEMQWLATDFAQERRWKRGICKKLSRAVLKYHQEQRSKEVKAEKEESVRLRKIAASIAKEIKQFWGSVEKVVQYKVQSRLEENRKKALDLQLNFIVDQTEKYSSWLAESLAVPPSSGPASVGSTGPSSPVSSKPEVGGDSEFEPTEEADDEETIDIEEAHEESTSRENELNLLKQESEIPLEKLLESLPPEMLEERSDENEESGDSSAEDESEGSSKESDDSDVEVDVEGNNDEEEESLENQNTTKIKKASGSVEVAEADEDFVMTEGGTEDDDEQTLEEEEQLEEGDDHKSEIDNLQKEGDMPIEELMKMYSAADNESTDLQTEEESSQESSYEELSAAEGMEYLVQQEKDGASESQNADSDPDQELTDAAATAQSLQPRGFTLETTDIKTKVPFLLRGVLREYQLIGLDWLVTMHEKHLNGILADEMGLGKTIQTIALLAHMACEKCVWGPHLVVVPTSVMLNWELEFKKWCPGFKILTYYGNQKERKAKRQGWTKPNAFHVCITSYKLVIQDHQAFRRKKWKYFILDEAQNIKNFKSQRWQYLLNFNSHCRLLLTGTPLQNSLMELWSLMHFLMPHVFQSHKDFKEWFSNPLSGMIEGSREYNEGLIKRLHKVLRPFLLRRLKLEVETQMPKKYEHLIRCRLSKRQRYLYDDFMSRTKTKETLESGHFLSVINILMQLRKVCNHPDLFEPRPTVSPFYMEGIEFYTASLVLRALDYNPLKHVSFGYLNLCVADIERTVTSYAAYRSQTLQTPAKMIVEIDSYPEPTRRLVPPVKPRRISLSGHPVPPLGSVKTDISNSIHPSGQHMPHVPPPPYSAHQQHRVHPTYTPGAIPYGIPPGWSQDHSQRPSFGGSLPGRMPPGTPEGQQPHSYSTRHSSGAPTGFPASRILLSGFGREMPPPPPYPGPGAGYESQRQHLAAGQSPWSASVPSATGVAVESHQSVPSSASFPAAQNRAPVGQTVQDGVAIRLPHPESKPVSPTKRIALESKTSLPARAVTQANKDSPFFLENLSEKRLKERKQKLVRILRVNNRHSQAQPVYGLDLVQAVSVVKDVWSTVRCSEYLTSIFKTPEDRVTEMKDIFSRFVFAIPSVEAPPIKLHMSHPPPSYLSKMQNLEETLHGELMPKTSFMHPIARGLKMQFPEVRLIQYDCGKLQTLDLLLRRLKAGKHRALIFTQMTKMLDVLESFLNYHGYIYLRLDGTTRVEQRQVLMERFNADTRIFCFILSTRSGGLGVNLTGADTVIFYDSDWNPTMDAQAQDRCHRIGQTRDVHIYRLISERTIEENILKKANQKRMLGDIAIEGGNFTTAFFKETTLKDLFTIEPSSEAVNTQPSITKTEPIDEVVTEESQKEPETTAEVGRTKTGGGKVSQSLLEQALFKAEDEQDACAATRAKAEEAAELAEFDEGIPLSEDGKEEEQSKVEEELSALESQMTAVERYAIRFLESSGAYITLEQIKAAKDEVEMAKKDWELGHLQALKKEEEKRVAEEEDEILYTYTREESLQVKKNKSKSRRSKLNSKCSSRNSLTSNRAKKNLKSEAQSDEVQVAVRNSRSTSRTSSRASSRSSSCSSSRKSARRN</sequence>
<feature type="compositionally biased region" description="Polar residues" evidence="13">
    <location>
        <begin position="1452"/>
        <end position="1467"/>
    </location>
</feature>
<dbReference type="FunFam" id="3.40.50.10810:FF:000005">
    <property type="entry name" value="Photoperiod-independent early flowering 1"/>
    <property type="match status" value="1"/>
</dbReference>
<dbReference type="PANTHER" id="PTHR45685:SF1">
    <property type="entry name" value="HELICASE SRCAP"/>
    <property type="match status" value="1"/>
</dbReference>
<dbReference type="InterPro" id="IPR001650">
    <property type="entry name" value="Helicase_C-like"/>
</dbReference>
<dbReference type="STRING" id="50429.A0A2B4SIH2"/>
<keyword evidence="10" id="KW-0238">DNA-binding</keyword>
<dbReference type="InterPro" id="IPR014012">
    <property type="entry name" value="HSA_dom"/>
</dbReference>
<dbReference type="Pfam" id="PF00176">
    <property type="entry name" value="SNF2-rel_dom"/>
    <property type="match status" value="1"/>
</dbReference>
<dbReference type="InterPro" id="IPR050520">
    <property type="entry name" value="INO80/SWR1_helicase"/>
</dbReference>
<dbReference type="CDD" id="cd18793">
    <property type="entry name" value="SF2_C_SNF"/>
    <property type="match status" value="1"/>
</dbReference>
<keyword evidence="11" id="KW-0804">Transcription</keyword>
<dbReference type="Proteomes" id="UP000225706">
    <property type="component" value="Unassembled WGS sequence"/>
</dbReference>
<comment type="similarity">
    <text evidence="2">Belongs to the SNF2/RAD54 helicase family. SWR1 subfamily.</text>
</comment>
<keyword evidence="3" id="KW-0597">Phosphoprotein</keyword>
<evidence type="ECO:0000259" key="15">
    <source>
        <dbReference type="PROSITE" id="PS51194"/>
    </source>
</evidence>
<evidence type="ECO:0000256" key="11">
    <source>
        <dbReference type="ARBA" id="ARBA00023163"/>
    </source>
</evidence>
<keyword evidence="7" id="KW-0067">ATP-binding</keyword>
<dbReference type="GO" id="GO:0016887">
    <property type="term" value="F:ATP hydrolysis activity"/>
    <property type="evidence" value="ECO:0007669"/>
    <property type="project" value="TreeGrafter"/>
</dbReference>
<dbReference type="PROSITE" id="PS51194">
    <property type="entry name" value="HELICASE_CTER"/>
    <property type="match status" value="1"/>
</dbReference>
<dbReference type="GO" id="GO:0140096">
    <property type="term" value="F:catalytic activity, acting on a protein"/>
    <property type="evidence" value="ECO:0007669"/>
    <property type="project" value="UniProtKB-ARBA"/>
</dbReference>
<feature type="compositionally biased region" description="Acidic residues" evidence="13">
    <location>
        <begin position="724"/>
        <end position="746"/>
    </location>
</feature>
<feature type="compositionally biased region" description="Polar residues" evidence="13">
    <location>
        <begin position="61"/>
        <end position="70"/>
    </location>
</feature>
<accession>A0A2B4SIH2</accession>
<evidence type="ECO:0000256" key="1">
    <source>
        <dbReference type="ARBA" id="ARBA00004123"/>
    </source>
</evidence>
<feature type="compositionally biased region" description="Acidic residues" evidence="13">
    <location>
        <begin position="782"/>
        <end position="799"/>
    </location>
</feature>
<feature type="compositionally biased region" description="Acidic residues" evidence="13">
    <location>
        <begin position="806"/>
        <end position="825"/>
    </location>
</feature>
<feature type="compositionally biased region" description="Low complexity" evidence="13">
    <location>
        <begin position="95"/>
        <end position="120"/>
    </location>
</feature>
<dbReference type="FunFam" id="1.20.120.850:FF:000012">
    <property type="entry name" value="protein PHOTOPERIOD-INDEPENDENT EARLY FLOWERING 1 isoform X3"/>
    <property type="match status" value="1"/>
</dbReference>
<evidence type="ECO:0000259" key="16">
    <source>
        <dbReference type="PROSITE" id="PS51204"/>
    </source>
</evidence>
<feature type="region of interest" description="Disordered" evidence="13">
    <location>
        <begin position="1"/>
        <end position="190"/>
    </location>
</feature>
<feature type="region of interest" description="Disordered" evidence="13">
    <location>
        <begin position="2085"/>
        <end position="2165"/>
    </location>
</feature>
<gene>
    <name evidence="17" type="primary">dom</name>
    <name evidence="17" type="ORF">AWC38_SpisGene5525</name>
</gene>
<feature type="region of interest" description="Disordered" evidence="13">
    <location>
        <begin position="1929"/>
        <end position="1953"/>
    </location>
</feature>
<keyword evidence="8" id="KW-0156">Chromatin regulator</keyword>
<feature type="compositionally biased region" description="Low complexity" evidence="13">
    <location>
        <begin position="2136"/>
        <end position="2159"/>
    </location>
</feature>
<keyword evidence="6 17" id="KW-0347">Helicase</keyword>
<feature type="domain" description="Helicase C-terminal" evidence="15">
    <location>
        <begin position="1743"/>
        <end position="1893"/>
    </location>
</feature>
<dbReference type="GO" id="GO:0005524">
    <property type="term" value="F:ATP binding"/>
    <property type="evidence" value="ECO:0007669"/>
    <property type="project" value="UniProtKB-KW"/>
</dbReference>
<evidence type="ECO:0000256" key="10">
    <source>
        <dbReference type="ARBA" id="ARBA00023125"/>
    </source>
</evidence>
<dbReference type="Pfam" id="PF07529">
    <property type="entry name" value="HSA"/>
    <property type="match status" value="1"/>
</dbReference>
<feature type="compositionally biased region" description="Polar residues" evidence="13">
    <location>
        <begin position="82"/>
        <end position="93"/>
    </location>
</feature>
<evidence type="ECO:0000256" key="8">
    <source>
        <dbReference type="ARBA" id="ARBA00022853"/>
    </source>
</evidence>
<dbReference type="GO" id="GO:0010468">
    <property type="term" value="P:regulation of gene expression"/>
    <property type="evidence" value="ECO:0007669"/>
    <property type="project" value="UniProtKB-ARBA"/>
</dbReference>
<feature type="domain" description="Helicase ATP-binding" evidence="14">
    <location>
        <begin position="1000"/>
        <end position="1165"/>
    </location>
</feature>
<feature type="compositionally biased region" description="Basic and acidic residues" evidence="13">
    <location>
        <begin position="874"/>
        <end position="888"/>
    </location>
</feature>
<feature type="compositionally biased region" description="Polar residues" evidence="13">
    <location>
        <begin position="434"/>
        <end position="446"/>
    </location>
</feature>
<proteinExistence type="inferred from homology"/>
<keyword evidence="12" id="KW-0539">Nucleus</keyword>
<dbReference type="GO" id="GO:0042393">
    <property type="term" value="F:histone binding"/>
    <property type="evidence" value="ECO:0007669"/>
    <property type="project" value="TreeGrafter"/>
</dbReference>
<feature type="compositionally biased region" description="Polar residues" evidence="13">
    <location>
        <begin position="33"/>
        <end position="45"/>
    </location>
</feature>
<keyword evidence="5" id="KW-0378">Hydrolase</keyword>
<keyword evidence="18" id="KW-1185">Reference proteome</keyword>